<sequence length="385" mass="39346">MLQKNGRLVVLVAAVAVAAVVIGGVVAYQRGPRSEGGTAAPLSAPATTRSTKTTPSATGTPSTTPSKPSGPVKITLNLAKLPRGRDPQVPYLVGRVVTGGAGGPETIPGKADIQQIARVNGRVLAVVTKGLGTELLKLGPSSGEVERVPDVTALVTSADATTAAYSTTRIGSQGEALKGGTLYSDDGLDTQKLDLPSAWGLRVLAVLDGKVSFEYAATESGRSKLYSWTPGAAKATQLDITSPTGISADGRLVASMGLISDGGSCSDVTEVATGKRLWKTCESAIQGFTPDARTAFGGDAYADGYCSGTATALDGLTGVILRQWTSCFFQTVPEDDQHLLMVVDALEGGGEDGYGKRGIIRCTISTGACELATPLTPHAAVHIGT</sequence>
<dbReference type="EMBL" id="BAAAHK010000007">
    <property type="protein sequence ID" value="GAA0943114.1"/>
    <property type="molecule type" value="Genomic_DNA"/>
</dbReference>
<accession>A0ABP4AY46</accession>
<feature type="compositionally biased region" description="Low complexity" evidence="1">
    <location>
        <begin position="43"/>
        <end position="71"/>
    </location>
</feature>
<evidence type="ECO:0000256" key="1">
    <source>
        <dbReference type="SAM" id="MobiDB-lite"/>
    </source>
</evidence>
<dbReference type="RefSeq" id="WP_343970863.1">
    <property type="nucleotide sequence ID" value="NZ_BAAAHK010000007.1"/>
</dbReference>
<keyword evidence="3" id="KW-1185">Reference proteome</keyword>
<feature type="region of interest" description="Disordered" evidence="1">
    <location>
        <begin position="32"/>
        <end position="72"/>
    </location>
</feature>
<comment type="caution">
    <text evidence="2">The sequence shown here is derived from an EMBL/GenBank/DDBJ whole genome shotgun (WGS) entry which is preliminary data.</text>
</comment>
<name>A0ABP4AY46_9ACTN</name>
<proteinExistence type="predicted"/>
<reference evidence="3" key="1">
    <citation type="journal article" date="2019" name="Int. J. Syst. Evol. Microbiol.">
        <title>The Global Catalogue of Microorganisms (GCM) 10K type strain sequencing project: providing services to taxonomists for standard genome sequencing and annotation.</title>
        <authorList>
            <consortium name="The Broad Institute Genomics Platform"/>
            <consortium name="The Broad Institute Genome Sequencing Center for Infectious Disease"/>
            <person name="Wu L."/>
            <person name="Ma J."/>
        </authorList>
    </citation>
    <scope>NUCLEOTIDE SEQUENCE [LARGE SCALE GENOMIC DNA]</scope>
    <source>
        <strain evidence="3">JCM 10977</strain>
    </source>
</reference>
<organism evidence="2 3">
    <name type="scientific">Kribbella koreensis</name>
    <dbReference type="NCBI Taxonomy" id="57909"/>
    <lineage>
        <taxon>Bacteria</taxon>
        <taxon>Bacillati</taxon>
        <taxon>Actinomycetota</taxon>
        <taxon>Actinomycetes</taxon>
        <taxon>Propionibacteriales</taxon>
        <taxon>Kribbellaceae</taxon>
        <taxon>Kribbella</taxon>
    </lineage>
</organism>
<evidence type="ECO:0000313" key="3">
    <source>
        <dbReference type="Proteomes" id="UP001500542"/>
    </source>
</evidence>
<gene>
    <name evidence="2" type="ORF">GCM10009554_36200</name>
</gene>
<dbReference type="Proteomes" id="UP001500542">
    <property type="component" value="Unassembled WGS sequence"/>
</dbReference>
<protein>
    <submittedName>
        <fullName evidence="2">Uncharacterized protein</fullName>
    </submittedName>
</protein>
<evidence type="ECO:0000313" key="2">
    <source>
        <dbReference type="EMBL" id="GAA0943114.1"/>
    </source>
</evidence>